<dbReference type="PANTHER" id="PTHR10000:SF25">
    <property type="entry name" value="PHOSPHATASE YKRA-RELATED"/>
    <property type="match status" value="1"/>
</dbReference>
<dbReference type="PROSITE" id="PS01229">
    <property type="entry name" value="COF_2"/>
    <property type="match status" value="1"/>
</dbReference>
<dbReference type="AlphaFoldDB" id="A0A3M8DEC7"/>
<proteinExistence type="predicted"/>
<dbReference type="CDD" id="cd07517">
    <property type="entry name" value="HAD_HPP"/>
    <property type="match status" value="1"/>
</dbReference>
<dbReference type="NCBIfam" id="TIGR00099">
    <property type="entry name" value="Cof-subfamily"/>
    <property type="match status" value="1"/>
</dbReference>
<dbReference type="GO" id="GO:0016791">
    <property type="term" value="F:phosphatase activity"/>
    <property type="evidence" value="ECO:0007669"/>
    <property type="project" value="TreeGrafter"/>
</dbReference>
<protein>
    <submittedName>
        <fullName evidence="1">Cof-type HAD-IIB family hydrolase</fullName>
    </submittedName>
</protein>
<accession>A0A3M8DEC7</accession>
<dbReference type="PROSITE" id="PS01228">
    <property type="entry name" value="COF_1"/>
    <property type="match status" value="1"/>
</dbReference>
<evidence type="ECO:0000313" key="2">
    <source>
        <dbReference type="Proteomes" id="UP000281915"/>
    </source>
</evidence>
<dbReference type="GO" id="GO:0000287">
    <property type="term" value="F:magnesium ion binding"/>
    <property type="evidence" value="ECO:0007669"/>
    <property type="project" value="TreeGrafter"/>
</dbReference>
<dbReference type="Proteomes" id="UP000281915">
    <property type="component" value="Unassembled WGS sequence"/>
</dbReference>
<evidence type="ECO:0000313" key="1">
    <source>
        <dbReference type="EMBL" id="RNB86396.1"/>
    </source>
</evidence>
<dbReference type="RefSeq" id="WP_122911883.1">
    <property type="nucleotide sequence ID" value="NZ_RHHT01000002.1"/>
</dbReference>
<dbReference type="EMBL" id="RHHT01000002">
    <property type="protein sequence ID" value="RNB86396.1"/>
    <property type="molecule type" value="Genomic_DNA"/>
</dbReference>
<dbReference type="SUPFAM" id="SSF56784">
    <property type="entry name" value="HAD-like"/>
    <property type="match status" value="1"/>
</dbReference>
<dbReference type="InterPro" id="IPR000150">
    <property type="entry name" value="Cof"/>
</dbReference>
<sequence length="257" mass="28988">MSYQIVFFDIDGTLLNTDHIIPPTTVEAIRQLKRNGVHVAIATGRSPYHLAEIARQLEIDTFVSFNGSYNVHQGQVIHHTPLDMQTLNNLERIAGENSHPMVFLSAESCYANTEDHPHVLESFDFLQLPSPAVRQQYWKEKPIYQAFLYCNESEELPYIENFQEVSYVRWHPQVLDVLPANGSKARGIEALLRHLGLRPEAAIAFGDGLNDKEMLSFVGMGVAMGNAHDELKPYADMLTRHVDDDGISYGLKKLGLI</sequence>
<comment type="caution">
    <text evidence="1">The sequence shown here is derived from an EMBL/GenBank/DDBJ whole genome shotgun (WGS) entry which is preliminary data.</text>
</comment>
<dbReference type="PANTHER" id="PTHR10000">
    <property type="entry name" value="PHOSPHOSERINE PHOSPHATASE"/>
    <property type="match status" value="1"/>
</dbReference>
<keyword evidence="1" id="KW-0378">Hydrolase</keyword>
<gene>
    <name evidence="1" type="ORF">EDM58_02325</name>
</gene>
<organism evidence="1 2">
    <name type="scientific">Brevibacillus panacihumi</name>
    <dbReference type="NCBI Taxonomy" id="497735"/>
    <lineage>
        <taxon>Bacteria</taxon>
        <taxon>Bacillati</taxon>
        <taxon>Bacillota</taxon>
        <taxon>Bacilli</taxon>
        <taxon>Bacillales</taxon>
        <taxon>Paenibacillaceae</taxon>
        <taxon>Brevibacillus</taxon>
    </lineage>
</organism>
<dbReference type="GO" id="GO:0005829">
    <property type="term" value="C:cytosol"/>
    <property type="evidence" value="ECO:0007669"/>
    <property type="project" value="TreeGrafter"/>
</dbReference>
<dbReference type="Pfam" id="PF08282">
    <property type="entry name" value="Hydrolase_3"/>
    <property type="match status" value="1"/>
</dbReference>
<dbReference type="NCBIfam" id="TIGR01484">
    <property type="entry name" value="HAD-SF-IIB"/>
    <property type="match status" value="1"/>
</dbReference>
<dbReference type="SFLD" id="SFLDG01144">
    <property type="entry name" value="C2.B.4:_PGP_Like"/>
    <property type="match status" value="1"/>
</dbReference>
<dbReference type="InterPro" id="IPR036412">
    <property type="entry name" value="HAD-like_sf"/>
</dbReference>
<dbReference type="SFLD" id="SFLDG01140">
    <property type="entry name" value="C2.B:_Phosphomannomutase_and_P"/>
    <property type="match status" value="1"/>
</dbReference>
<dbReference type="Gene3D" id="3.30.1240.10">
    <property type="match status" value="1"/>
</dbReference>
<reference evidence="1 2" key="1">
    <citation type="submission" date="2018-10" db="EMBL/GenBank/DDBJ databases">
        <title>Phylogenomics of Brevibacillus.</title>
        <authorList>
            <person name="Dunlap C."/>
        </authorList>
    </citation>
    <scope>NUCLEOTIDE SEQUENCE [LARGE SCALE GENOMIC DNA]</scope>
    <source>
        <strain evidence="1 2">JCM 15085</strain>
    </source>
</reference>
<dbReference type="SFLD" id="SFLDS00003">
    <property type="entry name" value="Haloacid_Dehalogenase"/>
    <property type="match status" value="1"/>
</dbReference>
<dbReference type="InterPro" id="IPR023214">
    <property type="entry name" value="HAD_sf"/>
</dbReference>
<name>A0A3M8DEC7_9BACL</name>
<dbReference type="Gene3D" id="3.40.50.1000">
    <property type="entry name" value="HAD superfamily/HAD-like"/>
    <property type="match status" value="1"/>
</dbReference>
<dbReference type="InterPro" id="IPR006379">
    <property type="entry name" value="HAD-SF_hydro_IIB"/>
</dbReference>